<name>A0A388LE55_CHABU</name>
<reference evidence="2 3" key="1">
    <citation type="journal article" date="2018" name="Cell">
        <title>The Chara Genome: Secondary Complexity and Implications for Plant Terrestrialization.</title>
        <authorList>
            <person name="Nishiyama T."/>
            <person name="Sakayama H."/>
            <person name="Vries J.D."/>
            <person name="Buschmann H."/>
            <person name="Saint-Marcoux D."/>
            <person name="Ullrich K.K."/>
            <person name="Haas F.B."/>
            <person name="Vanderstraeten L."/>
            <person name="Becker D."/>
            <person name="Lang D."/>
            <person name="Vosolsobe S."/>
            <person name="Rombauts S."/>
            <person name="Wilhelmsson P.K.I."/>
            <person name="Janitza P."/>
            <person name="Kern R."/>
            <person name="Heyl A."/>
            <person name="Rumpler F."/>
            <person name="Villalobos L.I.A.C."/>
            <person name="Clay J.M."/>
            <person name="Skokan R."/>
            <person name="Toyoda A."/>
            <person name="Suzuki Y."/>
            <person name="Kagoshima H."/>
            <person name="Schijlen E."/>
            <person name="Tajeshwar N."/>
            <person name="Catarino B."/>
            <person name="Hetherington A.J."/>
            <person name="Saltykova A."/>
            <person name="Bonnot C."/>
            <person name="Breuninger H."/>
            <person name="Symeonidi A."/>
            <person name="Radhakrishnan G.V."/>
            <person name="Van Nieuwerburgh F."/>
            <person name="Deforce D."/>
            <person name="Chang C."/>
            <person name="Karol K.G."/>
            <person name="Hedrich R."/>
            <person name="Ulvskov P."/>
            <person name="Glockner G."/>
            <person name="Delwiche C.F."/>
            <person name="Petrasek J."/>
            <person name="Van de Peer Y."/>
            <person name="Friml J."/>
            <person name="Beilby M."/>
            <person name="Dolan L."/>
            <person name="Kohara Y."/>
            <person name="Sugano S."/>
            <person name="Fujiyama A."/>
            <person name="Delaux P.-M."/>
            <person name="Quint M."/>
            <person name="TheiBen G."/>
            <person name="Hagemann M."/>
            <person name="Harholt J."/>
            <person name="Dunand C."/>
            <person name="Zachgo S."/>
            <person name="Langdale J."/>
            <person name="Maumus F."/>
            <person name="Straeten D.V.D."/>
            <person name="Gould S.B."/>
            <person name="Rensing S.A."/>
        </authorList>
    </citation>
    <scope>NUCLEOTIDE SEQUENCE [LARGE SCALE GENOMIC DNA]</scope>
    <source>
        <strain evidence="2 3">S276</strain>
    </source>
</reference>
<dbReference type="AlphaFoldDB" id="A0A388LE55"/>
<dbReference type="Gramene" id="GBG80589">
    <property type="protein sequence ID" value="GBG80589"/>
    <property type="gene ID" value="CBR_g31049"/>
</dbReference>
<feature type="region of interest" description="Disordered" evidence="1">
    <location>
        <begin position="54"/>
        <end position="117"/>
    </location>
</feature>
<evidence type="ECO:0000313" key="3">
    <source>
        <dbReference type="Proteomes" id="UP000265515"/>
    </source>
</evidence>
<evidence type="ECO:0000313" key="2">
    <source>
        <dbReference type="EMBL" id="GBG80589.1"/>
    </source>
</evidence>
<proteinExistence type="predicted"/>
<dbReference type="Proteomes" id="UP000265515">
    <property type="component" value="Unassembled WGS sequence"/>
</dbReference>
<accession>A0A388LE55</accession>
<comment type="caution">
    <text evidence="2">The sequence shown here is derived from an EMBL/GenBank/DDBJ whole genome shotgun (WGS) entry which is preliminary data.</text>
</comment>
<dbReference type="EMBL" id="BFEA01000350">
    <property type="protein sequence ID" value="GBG80589.1"/>
    <property type="molecule type" value="Genomic_DNA"/>
</dbReference>
<keyword evidence="3" id="KW-1185">Reference proteome</keyword>
<protein>
    <submittedName>
        <fullName evidence="2">Uncharacterized protein</fullName>
    </submittedName>
</protein>
<feature type="compositionally biased region" description="Low complexity" evidence="1">
    <location>
        <begin position="85"/>
        <end position="105"/>
    </location>
</feature>
<sequence length="150" mass="16574">MTDMQLLHLHYTDLNVLCKMHDIRYKNKPQVILALRQVPGLIAYKGRDFNRDSDLETQIMPDPDNIKVSNTIGGDTSEDDYESLSTRSSGSDEYDSSDTSSSAEDLSGRSTGATRRGNEFIRQGVHIDGSGDDNRLCHCGVVFGEGVCAR</sequence>
<organism evidence="2 3">
    <name type="scientific">Chara braunii</name>
    <name type="common">Braun's stonewort</name>
    <dbReference type="NCBI Taxonomy" id="69332"/>
    <lineage>
        <taxon>Eukaryota</taxon>
        <taxon>Viridiplantae</taxon>
        <taxon>Streptophyta</taxon>
        <taxon>Charophyceae</taxon>
        <taxon>Charales</taxon>
        <taxon>Characeae</taxon>
        <taxon>Chara</taxon>
    </lineage>
</organism>
<gene>
    <name evidence="2" type="ORF">CBR_g31049</name>
</gene>
<evidence type="ECO:0000256" key="1">
    <source>
        <dbReference type="SAM" id="MobiDB-lite"/>
    </source>
</evidence>